<dbReference type="Pfam" id="PF08975">
    <property type="entry name" value="2H-phosphodiest"/>
    <property type="match status" value="1"/>
</dbReference>
<evidence type="ECO:0000313" key="2">
    <source>
        <dbReference type="EMBL" id="KAK4874865.1"/>
    </source>
</evidence>
<feature type="domain" description="DUF1868" evidence="1">
    <location>
        <begin position="6"/>
        <end position="63"/>
    </location>
</feature>
<comment type="caution">
    <text evidence="2">The sequence shown here is derived from an EMBL/GenBank/DDBJ whole genome shotgun (WGS) entry which is preliminary data.</text>
</comment>
<proteinExistence type="predicted"/>
<reference evidence="3" key="1">
    <citation type="submission" date="2023-01" db="EMBL/GenBank/DDBJ databases">
        <title>Key to firefly adult light organ development and bioluminescence: homeobox transcription factors regulate luciferase expression and transportation to peroxisome.</title>
        <authorList>
            <person name="Fu X."/>
        </authorList>
    </citation>
    <scope>NUCLEOTIDE SEQUENCE [LARGE SCALE GENOMIC DNA]</scope>
</reference>
<evidence type="ECO:0000259" key="1">
    <source>
        <dbReference type="Pfam" id="PF08975"/>
    </source>
</evidence>
<evidence type="ECO:0000313" key="3">
    <source>
        <dbReference type="Proteomes" id="UP001353858"/>
    </source>
</evidence>
<keyword evidence="3" id="KW-1185">Reference proteome</keyword>
<name>A0AAN7Q0K6_9COLE</name>
<accession>A0AAN7Q0K6</accession>
<dbReference type="InterPro" id="IPR009097">
    <property type="entry name" value="Cyclic_Pdiesterase"/>
</dbReference>
<sequence length="239" mass="27546">MASWKVNEKGEYIPFLGYTILSMINDPKNELKTIEEFLTSSVVSRYYAPLPHHTYHMTLFNIFAYNRDPIPSVRQWLLAENQTLPKNEFLPEKVLKAQNGLATEAIKKCLGSSSLKIKDVSLDVSAVIKVNVVLDSRQEMDVKSLREDFSTIYEHPDASLKFHVTLAYLYNHMPTDGDESDKVKTDLEQLKEMIQKFKDFELNKHNVYLFDSMVNYMPIDSSKLGKEYTEEVLAEFDSG</sequence>
<dbReference type="SUPFAM" id="SSF55144">
    <property type="entry name" value="LigT-like"/>
    <property type="match status" value="1"/>
</dbReference>
<protein>
    <recommendedName>
        <fullName evidence="1">DUF1868 domain-containing protein</fullName>
    </recommendedName>
</protein>
<dbReference type="AlphaFoldDB" id="A0AAN7Q0K6"/>
<dbReference type="EMBL" id="JARPUR010000006">
    <property type="protein sequence ID" value="KAK4874865.1"/>
    <property type="molecule type" value="Genomic_DNA"/>
</dbReference>
<dbReference type="Gene3D" id="3.90.1140.10">
    <property type="entry name" value="Cyclic phosphodiesterase"/>
    <property type="match status" value="1"/>
</dbReference>
<organism evidence="2 3">
    <name type="scientific">Aquatica leii</name>
    <dbReference type="NCBI Taxonomy" id="1421715"/>
    <lineage>
        <taxon>Eukaryota</taxon>
        <taxon>Metazoa</taxon>
        <taxon>Ecdysozoa</taxon>
        <taxon>Arthropoda</taxon>
        <taxon>Hexapoda</taxon>
        <taxon>Insecta</taxon>
        <taxon>Pterygota</taxon>
        <taxon>Neoptera</taxon>
        <taxon>Endopterygota</taxon>
        <taxon>Coleoptera</taxon>
        <taxon>Polyphaga</taxon>
        <taxon>Elateriformia</taxon>
        <taxon>Elateroidea</taxon>
        <taxon>Lampyridae</taxon>
        <taxon>Luciolinae</taxon>
        <taxon>Aquatica</taxon>
    </lineage>
</organism>
<dbReference type="Proteomes" id="UP001353858">
    <property type="component" value="Unassembled WGS sequence"/>
</dbReference>
<dbReference type="InterPro" id="IPR015069">
    <property type="entry name" value="2H-PEstase_DUF1868"/>
</dbReference>
<gene>
    <name evidence="2" type="ORF">RN001_014225</name>
</gene>